<accession>A0A2H0YY23</accession>
<evidence type="ECO:0000313" key="4">
    <source>
        <dbReference type="Proteomes" id="UP000231542"/>
    </source>
</evidence>
<organism evidence="3 4">
    <name type="scientific">Candidatus Kerfeldbacteria bacterium CG08_land_8_20_14_0_20_40_16</name>
    <dbReference type="NCBI Taxonomy" id="2014244"/>
    <lineage>
        <taxon>Bacteria</taxon>
        <taxon>Candidatus Kerfeldiibacteriota</taxon>
    </lineage>
</organism>
<dbReference type="Pfam" id="PF13439">
    <property type="entry name" value="Glyco_transf_4"/>
    <property type="match status" value="1"/>
</dbReference>
<evidence type="ECO:0000259" key="2">
    <source>
        <dbReference type="Pfam" id="PF13439"/>
    </source>
</evidence>
<dbReference type="Proteomes" id="UP000231542">
    <property type="component" value="Unassembled WGS sequence"/>
</dbReference>
<dbReference type="InterPro" id="IPR050194">
    <property type="entry name" value="Glycosyltransferase_grp1"/>
</dbReference>
<evidence type="ECO:0008006" key="5">
    <source>
        <dbReference type="Google" id="ProtNLM"/>
    </source>
</evidence>
<name>A0A2H0YY23_9BACT</name>
<dbReference type="Pfam" id="PF00534">
    <property type="entry name" value="Glycos_transf_1"/>
    <property type="match status" value="1"/>
</dbReference>
<dbReference type="InterPro" id="IPR001296">
    <property type="entry name" value="Glyco_trans_1"/>
</dbReference>
<dbReference type="PANTHER" id="PTHR45947">
    <property type="entry name" value="SULFOQUINOVOSYL TRANSFERASE SQD2"/>
    <property type="match status" value="1"/>
</dbReference>
<dbReference type="PANTHER" id="PTHR45947:SF3">
    <property type="entry name" value="SULFOQUINOVOSYL TRANSFERASE SQD2"/>
    <property type="match status" value="1"/>
</dbReference>
<proteinExistence type="predicted"/>
<dbReference type="SUPFAM" id="SSF53756">
    <property type="entry name" value="UDP-Glycosyltransferase/glycogen phosphorylase"/>
    <property type="match status" value="1"/>
</dbReference>
<dbReference type="EMBL" id="PEXU01000030">
    <property type="protein sequence ID" value="PIS42643.1"/>
    <property type="molecule type" value="Genomic_DNA"/>
</dbReference>
<evidence type="ECO:0000313" key="3">
    <source>
        <dbReference type="EMBL" id="PIS42643.1"/>
    </source>
</evidence>
<dbReference type="Gene3D" id="3.40.50.2000">
    <property type="entry name" value="Glycogen Phosphorylase B"/>
    <property type="match status" value="2"/>
</dbReference>
<dbReference type="InterPro" id="IPR028098">
    <property type="entry name" value="Glyco_trans_4-like_N"/>
</dbReference>
<feature type="domain" description="Glycosyltransferase subfamily 4-like N-terminal" evidence="2">
    <location>
        <begin position="14"/>
        <end position="183"/>
    </location>
</feature>
<feature type="domain" description="Glycosyl transferase family 1" evidence="1">
    <location>
        <begin position="198"/>
        <end position="335"/>
    </location>
</feature>
<evidence type="ECO:0000259" key="1">
    <source>
        <dbReference type="Pfam" id="PF00534"/>
    </source>
</evidence>
<sequence>MKVAFFTNNYLPRISGVANSVEFLRKSLEELGIEVFVFAPSYEINDYPSSQERIIRIRSLRFWWLKRFAFPLPFFNIQKINRVLSRIQPDIIHFHQPFLLGRLALKWAIKSRVPVVFTYHSLYEEYVHYFPFHQKICKKMASYYTVDSANKSNLIICPTEQVADYLRAKGVSNRIVVVPTGIDFNCYGQRFTEKQLREFKQTLGITTDNKILLYVGRMVKEKNIQFLLRAAEKILKQRKDMILIMVGDGTLLSSYCRFAQKMRIDKQIIWTGSQPPEKLPWFYQIADLFLFPSKTDTQAIVLYEALASGLPVIAVASLASKAIVKNGDNGFLSSDDLGEFSRAVINNLSFKQKKPIFLEQKKYTPSEIALFVYQLYQKVISEYSFAKKYHSVSYKTNESV</sequence>
<gene>
    <name evidence="3" type="ORF">COT24_02495</name>
</gene>
<dbReference type="AlphaFoldDB" id="A0A2H0YY23"/>
<comment type="caution">
    <text evidence="3">The sequence shown here is derived from an EMBL/GenBank/DDBJ whole genome shotgun (WGS) entry which is preliminary data.</text>
</comment>
<reference evidence="3 4" key="1">
    <citation type="submission" date="2017-09" db="EMBL/GenBank/DDBJ databases">
        <title>Depth-based differentiation of microbial function through sediment-hosted aquifers and enrichment of novel symbionts in the deep terrestrial subsurface.</title>
        <authorList>
            <person name="Probst A.J."/>
            <person name="Ladd B."/>
            <person name="Jarett J.K."/>
            <person name="Geller-Mcgrath D.E."/>
            <person name="Sieber C.M."/>
            <person name="Emerson J.B."/>
            <person name="Anantharaman K."/>
            <person name="Thomas B.C."/>
            <person name="Malmstrom R."/>
            <person name="Stieglmeier M."/>
            <person name="Klingl A."/>
            <person name="Woyke T."/>
            <person name="Ryan C.M."/>
            <person name="Banfield J.F."/>
        </authorList>
    </citation>
    <scope>NUCLEOTIDE SEQUENCE [LARGE SCALE GENOMIC DNA]</scope>
    <source>
        <strain evidence="3">CG08_land_8_20_14_0_20_40_16</strain>
    </source>
</reference>
<protein>
    <recommendedName>
        <fullName evidence="5">Glycosyltransferase family 4 protein</fullName>
    </recommendedName>
</protein>
<dbReference type="GO" id="GO:0016757">
    <property type="term" value="F:glycosyltransferase activity"/>
    <property type="evidence" value="ECO:0007669"/>
    <property type="project" value="InterPro"/>
</dbReference>